<name>A0ABD2WBJ5_9HYME</name>
<evidence type="ECO:0000313" key="1">
    <source>
        <dbReference type="EMBL" id="KAL3390060.1"/>
    </source>
</evidence>
<evidence type="ECO:0000313" key="2">
    <source>
        <dbReference type="Proteomes" id="UP001627154"/>
    </source>
</evidence>
<dbReference type="AlphaFoldDB" id="A0ABD2WBJ5"/>
<dbReference type="EMBL" id="JBJJXI010000121">
    <property type="protein sequence ID" value="KAL3390060.1"/>
    <property type="molecule type" value="Genomic_DNA"/>
</dbReference>
<accession>A0ABD2WBJ5</accession>
<reference evidence="1 2" key="1">
    <citation type="journal article" date="2024" name="bioRxiv">
        <title>A reference genome for Trichogramma kaykai: A tiny desert-dwelling parasitoid wasp with competing sex-ratio distorters.</title>
        <authorList>
            <person name="Culotta J."/>
            <person name="Lindsey A.R."/>
        </authorList>
    </citation>
    <scope>NUCLEOTIDE SEQUENCE [LARGE SCALE GENOMIC DNA]</scope>
    <source>
        <strain evidence="1 2">KSX58</strain>
    </source>
</reference>
<sequence>MKWNVSRANICSLHRSRIGEENWLTVSWREMCKCKTLKFLFESRGELPFHWASTLVYIRWLSSVENKIPIFVLATPLYQDN</sequence>
<comment type="caution">
    <text evidence="1">The sequence shown here is derived from an EMBL/GenBank/DDBJ whole genome shotgun (WGS) entry which is preliminary data.</text>
</comment>
<proteinExistence type="predicted"/>
<organism evidence="1 2">
    <name type="scientific">Trichogramma kaykai</name>
    <dbReference type="NCBI Taxonomy" id="54128"/>
    <lineage>
        <taxon>Eukaryota</taxon>
        <taxon>Metazoa</taxon>
        <taxon>Ecdysozoa</taxon>
        <taxon>Arthropoda</taxon>
        <taxon>Hexapoda</taxon>
        <taxon>Insecta</taxon>
        <taxon>Pterygota</taxon>
        <taxon>Neoptera</taxon>
        <taxon>Endopterygota</taxon>
        <taxon>Hymenoptera</taxon>
        <taxon>Apocrita</taxon>
        <taxon>Proctotrupomorpha</taxon>
        <taxon>Chalcidoidea</taxon>
        <taxon>Trichogrammatidae</taxon>
        <taxon>Trichogramma</taxon>
    </lineage>
</organism>
<gene>
    <name evidence="1" type="ORF">TKK_014887</name>
</gene>
<protein>
    <submittedName>
        <fullName evidence="1">Uncharacterized protein</fullName>
    </submittedName>
</protein>
<dbReference type="Proteomes" id="UP001627154">
    <property type="component" value="Unassembled WGS sequence"/>
</dbReference>
<keyword evidence="2" id="KW-1185">Reference proteome</keyword>